<name>H8FVU5_MAGML</name>
<accession>H8FVU5</accession>
<evidence type="ECO:0000313" key="1">
    <source>
        <dbReference type="EMBL" id="CCG42483.1"/>
    </source>
</evidence>
<keyword evidence="2" id="KW-1185">Reference proteome</keyword>
<evidence type="ECO:0000313" key="2">
    <source>
        <dbReference type="Proteomes" id="UP000004169"/>
    </source>
</evidence>
<reference evidence="1 2" key="1">
    <citation type="journal article" date="2012" name="J. Bacteriol.">
        <title>Draft Genome Sequence of the Purple Photosynthetic Bacterium Phaeospirillum molischianum DSM120, a Particularly Versatile Bacterium.</title>
        <authorList>
            <person name="Duquesne K."/>
            <person name="Prima V."/>
            <person name="Ji B."/>
            <person name="Rouy Z."/>
            <person name="Medigue C."/>
            <person name="Talla E."/>
            <person name="Sturgis J.N."/>
        </authorList>
    </citation>
    <scope>NUCLEOTIDE SEQUENCE [LARGE SCALE GENOMIC DNA]</scope>
    <source>
        <strain evidence="2">DSM120</strain>
    </source>
</reference>
<gene>
    <name evidence="1" type="ORF">PHAMO_40044</name>
</gene>
<dbReference type="STRING" id="1150626.PHAMO_40044"/>
<organism evidence="1 2">
    <name type="scientific">Magnetospirillum molischianum DSM 120</name>
    <dbReference type="NCBI Taxonomy" id="1150626"/>
    <lineage>
        <taxon>Bacteria</taxon>
        <taxon>Pseudomonadati</taxon>
        <taxon>Pseudomonadota</taxon>
        <taxon>Alphaproteobacteria</taxon>
        <taxon>Rhodospirillales</taxon>
        <taxon>Rhodospirillaceae</taxon>
        <taxon>Magnetospirillum</taxon>
    </lineage>
</organism>
<proteinExistence type="predicted"/>
<protein>
    <submittedName>
        <fullName evidence="1">Uncharacterized protein</fullName>
    </submittedName>
</protein>
<sequence>MSPDPQIPLDQIAVQITTGLVVTVDPDDADAMAAFEDEALDLEAALDSRFDEEAE</sequence>
<comment type="caution">
    <text evidence="1">The sequence shown here is derived from an EMBL/GenBank/DDBJ whole genome shotgun (WGS) entry which is preliminary data.</text>
</comment>
<dbReference type="Proteomes" id="UP000004169">
    <property type="component" value="Unassembled WGS sequence"/>
</dbReference>
<dbReference type="AlphaFoldDB" id="H8FVU5"/>
<dbReference type="EMBL" id="CAHP01000034">
    <property type="protein sequence ID" value="CCG42483.1"/>
    <property type="molecule type" value="Genomic_DNA"/>
</dbReference>
<dbReference type="RefSeq" id="WP_002730178.1">
    <property type="nucleotide sequence ID" value="NZ_CAHP01000034.1"/>
</dbReference>